<dbReference type="OrthoDB" id="9807959at2"/>
<dbReference type="KEGG" id="tgr:Tgr7_0592"/>
<evidence type="ECO:0000313" key="2">
    <source>
        <dbReference type="Proteomes" id="UP000002383"/>
    </source>
</evidence>
<reference evidence="1 2" key="1">
    <citation type="journal article" date="2011" name="Stand. Genomic Sci.">
        <title>Complete genome sequence of 'Thioalkalivibrio sulfidophilus' HL-EbGr7.</title>
        <authorList>
            <person name="Muyzer G."/>
            <person name="Sorokin D.Y."/>
            <person name="Mavromatis K."/>
            <person name="Lapidus A."/>
            <person name="Clum A."/>
            <person name="Ivanova N."/>
            <person name="Pati A."/>
            <person name="d'Haeseleer P."/>
            <person name="Woyke T."/>
            <person name="Kyrpides N.C."/>
        </authorList>
    </citation>
    <scope>NUCLEOTIDE SEQUENCE [LARGE SCALE GENOMIC DNA]</scope>
    <source>
        <strain evidence="1 2">HL-EbGR7</strain>
    </source>
</reference>
<dbReference type="STRING" id="396588.Tgr7_0592"/>
<dbReference type="eggNOG" id="COG1598">
    <property type="taxonomic scope" value="Bacteria"/>
</dbReference>
<dbReference type="InterPro" id="IPR035069">
    <property type="entry name" value="TTHA1013/TTHA0281-like"/>
</dbReference>
<gene>
    <name evidence="1" type="ordered locus">Tgr7_0592</name>
</gene>
<dbReference type="PANTHER" id="PTHR34504:SF2">
    <property type="entry name" value="UPF0150 PROTEIN SSL0259"/>
    <property type="match status" value="1"/>
</dbReference>
<organism evidence="1 2">
    <name type="scientific">Thioalkalivibrio sulfidiphilus (strain HL-EbGR7)</name>
    <dbReference type="NCBI Taxonomy" id="396588"/>
    <lineage>
        <taxon>Bacteria</taxon>
        <taxon>Pseudomonadati</taxon>
        <taxon>Pseudomonadota</taxon>
        <taxon>Gammaproteobacteria</taxon>
        <taxon>Chromatiales</taxon>
        <taxon>Ectothiorhodospiraceae</taxon>
        <taxon>Thioalkalivibrio</taxon>
    </lineage>
</organism>
<proteinExistence type="predicted"/>
<evidence type="ECO:0000313" key="1">
    <source>
        <dbReference type="EMBL" id="ACL71689.1"/>
    </source>
</evidence>
<dbReference type="Proteomes" id="UP000002383">
    <property type="component" value="Chromosome"/>
</dbReference>
<dbReference type="InterPro" id="IPR051404">
    <property type="entry name" value="TA_system_antitoxin"/>
</dbReference>
<dbReference type="PANTHER" id="PTHR34504">
    <property type="entry name" value="ANTITOXIN HICB"/>
    <property type="match status" value="1"/>
</dbReference>
<dbReference type="SUPFAM" id="SSF143100">
    <property type="entry name" value="TTHA1013/TTHA0281-like"/>
    <property type="match status" value="1"/>
</dbReference>
<dbReference type="EMBL" id="CP001339">
    <property type="protein sequence ID" value="ACL71689.1"/>
    <property type="molecule type" value="Genomic_DNA"/>
</dbReference>
<accession>B8GLT6</accession>
<dbReference type="Gene3D" id="3.30.160.250">
    <property type="match status" value="1"/>
</dbReference>
<protein>
    <recommendedName>
        <fullName evidence="3">HicB-like antitoxin of toxin-antitoxin system domain-containing protein</fullName>
    </recommendedName>
</protein>
<name>B8GLT6_THISH</name>
<keyword evidence="2" id="KW-1185">Reference proteome</keyword>
<dbReference type="RefSeq" id="WP_012637177.1">
    <property type="nucleotide sequence ID" value="NC_011901.1"/>
</dbReference>
<sequence length="69" mass="7602">MNYTIVIEETTLGYSAYCPDVDGCVATGSTPEGVAEAMETLIDGHLQWLRERGHDCSARRRAANRPRCS</sequence>
<evidence type="ECO:0008006" key="3">
    <source>
        <dbReference type="Google" id="ProtNLM"/>
    </source>
</evidence>
<dbReference type="AlphaFoldDB" id="B8GLT6"/>
<dbReference type="HOGENOM" id="CLU_114047_2_2_6"/>